<evidence type="ECO:0000313" key="3">
    <source>
        <dbReference type="Proteomes" id="UP000027265"/>
    </source>
</evidence>
<accession>A0A067QDF2</accession>
<name>A0A067QDF2_9AGAM</name>
<proteinExistence type="predicted"/>
<keyword evidence="3" id="KW-1185">Reference proteome</keyword>
<dbReference type="AlphaFoldDB" id="A0A067QDF2"/>
<dbReference type="InParanoid" id="A0A067QDF2"/>
<keyword evidence="1" id="KW-0732">Signal</keyword>
<protein>
    <recommendedName>
        <fullName evidence="4">Secreted protein</fullName>
    </recommendedName>
</protein>
<dbReference type="HOGENOM" id="CLU_2121427_0_0_1"/>
<evidence type="ECO:0008006" key="4">
    <source>
        <dbReference type="Google" id="ProtNLM"/>
    </source>
</evidence>
<dbReference type="EMBL" id="KL197709">
    <property type="protein sequence ID" value="KDQ64954.1"/>
    <property type="molecule type" value="Genomic_DNA"/>
</dbReference>
<feature type="signal peptide" evidence="1">
    <location>
        <begin position="1"/>
        <end position="17"/>
    </location>
</feature>
<dbReference type="Proteomes" id="UP000027265">
    <property type="component" value="Unassembled WGS sequence"/>
</dbReference>
<gene>
    <name evidence="2" type="ORF">JAAARDRAFT_244101</name>
</gene>
<evidence type="ECO:0000313" key="2">
    <source>
        <dbReference type="EMBL" id="KDQ64954.1"/>
    </source>
</evidence>
<sequence>MTFVVTILMLSTVYLFSRETSLLVSFSPFQPLKLGYPIWMETRRTSDENDSFSQSESSMLSAVTARLACWTTFFSFLKSTIITPYKLLVVRPWEKVISSWIIDVVRGRFGNRER</sequence>
<organism evidence="2 3">
    <name type="scientific">Jaapia argillacea MUCL 33604</name>
    <dbReference type="NCBI Taxonomy" id="933084"/>
    <lineage>
        <taxon>Eukaryota</taxon>
        <taxon>Fungi</taxon>
        <taxon>Dikarya</taxon>
        <taxon>Basidiomycota</taxon>
        <taxon>Agaricomycotina</taxon>
        <taxon>Agaricomycetes</taxon>
        <taxon>Agaricomycetidae</taxon>
        <taxon>Jaapiales</taxon>
        <taxon>Jaapiaceae</taxon>
        <taxon>Jaapia</taxon>
    </lineage>
</organism>
<reference evidence="3" key="1">
    <citation type="journal article" date="2014" name="Proc. Natl. Acad. Sci. U.S.A.">
        <title>Extensive sampling of basidiomycete genomes demonstrates inadequacy of the white-rot/brown-rot paradigm for wood decay fungi.</title>
        <authorList>
            <person name="Riley R."/>
            <person name="Salamov A.A."/>
            <person name="Brown D.W."/>
            <person name="Nagy L.G."/>
            <person name="Floudas D."/>
            <person name="Held B.W."/>
            <person name="Levasseur A."/>
            <person name="Lombard V."/>
            <person name="Morin E."/>
            <person name="Otillar R."/>
            <person name="Lindquist E.A."/>
            <person name="Sun H."/>
            <person name="LaButti K.M."/>
            <person name="Schmutz J."/>
            <person name="Jabbour D."/>
            <person name="Luo H."/>
            <person name="Baker S.E."/>
            <person name="Pisabarro A.G."/>
            <person name="Walton J.D."/>
            <person name="Blanchette R.A."/>
            <person name="Henrissat B."/>
            <person name="Martin F."/>
            <person name="Cullen D."/>
            <person name="Hibbett D.S."/>
            <person name="Grigoriev I.V."/>
        </authorList>
    </citation>
    <scope>NUCLEOTIDE SEQUENCE [LARGE SCALE GENOMIC DNA]</scope>
    <source>
        <strain evidence="3">MUCL 33604</strain>
    </source>
</reference>
<evidence type="ECO:0000256" key="1">
    <source>
        <dbReference type="SAM" id="SignalP"/>
    </source>
</evidence>
<feature type="chain" id="PRO_5001647480" description="Secreted protein" evidence="1">
    <location>
        <begin position="18"/>
        <end position="114"/>
    </location>
</feature>